<protein>
    <submittedName>
        <fullName evidence="12">Vesicular inhibitory amino acid transporter-like</fullName>
    </submittedName>
</protein>
<dbReference type="Proteomes" id="UP000694865">
    <property type="component" value="Unplaced"/>
</dbReference>
<evidence type="ECO:0000313" key="12">
    <source>
        <dbReference type="RefSeq" id="XP_002740255.2"/>
    </source>
</evidence>
<feature type="transmembrane region" description="Helical" evidence="9">
    <location>
        <begin position="252"/>
        <end position="272"/>
    </location>
</feature>
<evidence type="ECO:0000256" key="4">
    <source>
        <dbReference type="ARBA" id="ARBA00022692"/>
    </source>
</evidence>
<accession>A0ABM0GYK6</accession>
<keyword evidence="7 9" id="KW-0472">Membrane</keyword>
<comment type="subcellular location">
    <subcellularLocation>
        <location evidence="1">Cytoplasmic vesicle membrane</location>
        <topology evidence="1">Multi-pass membrane protein</topology>
    </subcellularLocation>
</comment>
<feature type="domain" description="Amino acid transporter transmembrane" evidence="10">
    <location>
        <begin position="97"/>
        <end position="294"/>
    </location>
</feature>
<proteinExistence type="inferred from homology"/>
<evidence type="ECO:0000256" key="5">
    <source>
        <dbReference type="ARBA" id="ARBA00022775"/>
    </source>
</evidence>
<evidence type="ECO:0000313" key="11">
    <source>
        <dbReference type="Proteomes" id="UP000694865"/>
    </source>
</evidence>
<evidence type="ECO:0000256" key="2">
    <source>
        <dbReference type="ARBA" id="ARBA00008066"/>
    </source>
</evidence>
<dbReference type="PANTHER" id="PTHR22950">
    <property type="entry name" value="AMINO ACID TRANSPORTER"/>
    <property type="match status" value="1"/>
</dbReference>
<evidence type="ECO:0000256" key="9">
    <source>
        <dbReference type="SAM" id="Phobius"/>
    </source>
</evidence>
<feature type="transmembrane region" description="Helical" evidence="9">
    <location>
        <begin position="121"/>
        <end position="144"/>
    </location>
</feature>
<feature type="transmembrane region" description="Helical" evidence="9">
    <location>
        <begin position="182"/>
        <end position="201"/>
    </location>
</feature>
<feature type="transmembrane region" description="Helical" evidence="9">
    <location>
        <begin position="221"/>
        <end position="240"/>
    </location>
</feature>
<gene>
    <name evidence="12" type="primary">LOC100373237</name>
</gene>
<evidence type="ECO:0000259" key="10">
    <source>
        <dbReference type="Pfam" id="PF01490"/>
    </source>
</evidence>
<evidence type="ECO:0000256" key="1">
    <source>
        <dbReference type="ARBA" id="ARBA00004439"/>
    </source>
</evidence>
<evidence type="ECO:0000256" key="8">
    <source>
        <dbReference type="ARBA" id="ARBA00023329"/>
    </source>
</evidence>
<dbReference type="RefSeq" id="XP_002740255.2">
    <property type="nucleotide sequence ID" value="XM_002740209.2"/>
</dbReference>
<dbReference type="GeneID" id="100373237"/>
<organism evidence="11 12">
    <name type="scientific">Saccoglossus kowalevskii</name>
    <name type="common">Acorn worm</name>
    <dbReference type="NCBI Taxonomy" id="10224"/>
    <lineage>
        <taxon>Eukaryota</taxon>
        <taxon>Metazoa</taxon>
        <taxon>Hemichordata</taxon>
        <taxon>Enteropneusta</taxon>
        <taxon>Harrimaniidae</taxon>
        <taxon>Saccoglossus</taxon>
    </lineage>
</organism>
<keyword evidence="11" id="KW-1185">Reference proteome</keyword>
<evidence type="ECO:0000256" key="3">
    <source>
        <dbReference type="ARBA" id="ARBA00022448"/>
    </source>
</evidence>
<evidence type="ECO:0000256" key="7">
    <source>
        <dbReference type="ARBA" id="ARBA00023136"/>
    </source>
</evidence>
<feature type="transmembrane region" description="Helical" evidence="9">
    <location>
        <begin position="156"/>
        <end position="175"/>
    </location>
</feature>
<keyword evidence="8" id="KW-0968">Cytoplasmic vesicle</keyword>
<dbReference type="PANTHER" id="PTHR22950:SF689">
    <property type="entry name" value="VESICULAR INHIBITORY AMINO ACID TRANSPORTER"/>
    <property type="match status" value="1"/>
</dbReference>
<comment type="similarity">
    <text evidence="2">Belongs to the amino acid/polyamine transporter 2 family.</text>
</comment>
<dbReference type="InterPro" id="IPR013057">
    <property type="entry name" value="AA_transpt_TM"/>
</dbReference>
<evidence type="ECO:0000256" key="6">
    <source>
        <dbReference type="ARBA" id="ARBA00022989"/>
    </source>
</evidence>
<dbReference type="Pfam" id="PF01490">
    <property type="entry name" value="Aa_trans"/>
    <property type="match status" value="1"/>
</dbReference>
<name>A0ABM0GYK6_SACKO</name>
<keyword evidence="3" id="KW-0813">Transport</keyword>
<keyword evidence="5" id="KW-0532">Neurotransmitter transport</keyword>
<keyword evidence="6 9" id="KW-1133">Transmembrane helix</keyword>
<keyword evidence="4 9" id="KW-0812">Transmembrane</keyword>
<sequence>MVLQPASTKLRCQGTQEFLCLVTGLTGLQPTTAKLRCQGTQGFLCPVTALMGLQPTTTKLPFPGTREYLRLTTAPIGLQILAYCLYDDVTDVDGNVRRVRVRSSYADIAEDCWKGFGRKMIIIIQLIYVTAVATLYLELSGFILVETFPQAGISELGWTLLSTILVLPTIFLRTLTRISWSSMLAVMAVSTMFGSVLAYSIYEMKKEGWEFTLDHRVTIESFTTCCGVLLFNFEASFAIAGVEESMRDRSKFARMVNLSYVFCTFFLLLYSIPPYIAFGDNTKEFITYNLPNNAIHTI</sequence>
<feature type="non-terminal residue" evidence="12">
    <location>
        <position position="298"/>
    </location>
</feature>
<reference evidence="12" key="1">
    <citation type="submission" date="2025-08" db="UniProtKB">
        <authorList>
            <consortium name="RefSeq"/>
        </authorList>
    </citation>
    <scope>IDENTIFICATION</scope>
    <source>
        <tissue evidence="12">Testes</tissue>
    </source>
</reference>